<keyword evidence="2" id="KW-1185">Reference proteome</keyword>
<comment type="caution">
    <text evidence="1">The sequence shown here is derived from an EMBL/GenBank/DDBJ whole genome shotgun (WGS) entry which is preliminary data.</text>
</comment>
<dbReference type="EMBL" id="JBHSEP010000037">
    <property type="protein sequence ID" value="MFC4601998.1"/>
    <property type="molecule type" value="Genomic_DNA"/>
</dbReference>
<evidence type="ECO:0000313" key="1">
    <source>
        <dbReference type="EMBL" id="MFC4601998.1"/>
    </source>
</evidence>
<reference evidence="2" key="1">
    <citation type="journal article" date="2019" name="Int. J. Syst. Evol. Microbiol.">
        <title>The Global Catalogue of Microorganisms (GCM) 10K type strain sequencing project: providing services to taxonomists for standard genome sequencing and annotation.</title>
        <authorList>
            <consortium name="The Broad Institute Genomics Platform"/>
            <consortium name="The Broad Institute Genome Sequencing Center for Infectious Disease"/>
            <person name="Wu L."/>
            <person name="Ma J."/>
        </authorList>
    </citation>
    <scope>NUCLEOTIDE SEQUENCE [LARGE SCALE GENOMIC DNA]</scope>
    <source>
        <strain evidence="2">CCUG 49571</strain>
    </source>
</reference>
<sequence length="136" mass="15540">MKPVFVPHSDYQAFILHQLHTHYGPGVVLINKDWPLAAKLWMTDLSAITTMLEDDYSDQGPEPRDPASMLRSYLLLLMTNPHMGITEWVDEMKRTPIYAILSGFPLDDISGVGTFYDFFPRLWGGSRQTHQTPETT</sequence>
<name>A0ABV9FJ23_9BACL</name>
<accession>A0ABV9FJ23</accession>
<evidence type="ECO:0008006" key="3">
    <source>
        <dbReference type="Google" id="ProtNLM"/>
    </source>
</evidence>
<evidence type="ECO:0000313" key="2">
    <source>
        <dbReference type="Proteomes" id="UP001596028"/>
    </source>
</evidence>
<dbReference type="RefSeq" id="WP_378102872.1">
    <property type="nucleotide sequence ID" value="NZ_JBHSEP010000037.1"/>
</dbReference>
<protein>
    <recommendedName>
        <fullName evidence="3">Transposase</fullName>
    </recommendedName>
</protein>
<dbReference type="Proteomes" id="UP001596028">
    <property type="component" value="Unassembled WGS sequence"/>
</dbReference>
<organism evidence="1 2">
    <name type="scientific">Cohnella hongkongensis</name>
    <dbReference type="NCBI Taxonomy" id="178337"/>
    <lineage>
        <taxon>Bacteria</taxon>
        <taxon>Bacillati</taxon>
        <taxon>Bacillota</taxon>
        <taxon>Bacilli</taxon>
        <taxon>Bacillales</taxon>
        <taxon>Paenibacillaceae</taxon>
        <taxon>Cohnella</taxon>
    </lineage>
</organism>
<gene>
    <name evidence="1" type="ORF">ACFO3S_27515</name>
</gene>
<proteinExistence type="predicted"/>